<organism evidence="3 4">
    <name type="scientific">Serinicoccus hydrothermalis</name>
    <dbReference type="NCBI Taxonomy" id="1758689"/>
    <lineage>
        <taxon>Bacteria</taxon>
        <taxon>Bacillati</taxon>
        <taxon>Actinomycetota</taxon>
        <taxon>Actinomycetes</taxon>
        <taxon>Micrococcales</taxon>
        <taxon>Ornithinimicrobiaceae</taxon>
        <taxon>Serinicoccus</taxon>
    </lineage>
</organism>
<reference evidence="3 4" key="1">
    <citation type="submission" date="2016-03" db="EMBL/GenBank/DDBJ databases">
        <title>Shallow-sea hydrothermal system.</title>
        <authorList>
            <person name="Tang K."/>
        </authorList>
    </citation>
    <scope>NUCLEOTIDE SEQUENCE [LARGE SCALE GENOMIC DNA]</scope>
    <source>
        <strain evidence="3 4">JLT9</strain>
    </source>
</reference>
<evidence type="ECO:0008006" key="5">
    <source>
        <dbReference type="Google" id="ProtNLM"/>
    </source>
</evidence>
<evidence type="ECO:0000256" key="1">
    <source>
        <dbReference type="SAM" id="MobiDB-lite"/>
    </source>
</evidence>
<feature type="transmembrane region" description="Helical" evidence="2">
    <location>
        <begin position="35"/>
        <end position="56"/>
    </location>
</feature>
<dbReference type="AlphaFoldDB" id="A0A1B1NAD8"/>
<keyword evidence="2" id="KW-0472">Membrane</keyword>
<gene>
    <name evidence="3" type="ORF">SGUI_1007</name>
</gene>
<keyword evidence="2" id="KW-1133">Transmembrane helix</keyword>
<dbReference type="EMBL" id="CP014989">
    <property type="protein sequence ID" value="ANS78403.1"/>
    <property type="molecule type" value="Genomic_DNA"/>
</dbReference>
<name>A0A1B1NAD8_9MICO</name>
<accession>A0A1B1NAD8</accession>
<protein>
    <recommendedName>
        <fullName evidence="5">SAF domain-containing protein</fullName>
    </recommendedName>
</protein>
<dbReference type="STRING" id="1758689.SGUI_1007"/>
<sequence length="236" mass="24251">MRAGRTTKGVGMGPTGQASEPRTVRRLRAPGWRDLRLVVGLLLVVLAVAGGARLVAGLDDTRPVYAATRDLVPGQPVEEGDLVAVQVRLGEGAAHYLDGATPVADGTYLLRGVQEGELVPVTALGTEREALDKTVNVPVDATAVSGLTPGTPVDVWVSRRDTEAVGEAYLDPELLLAGAVVDRVAEESGGLGAQLGSSSVALVVPADRVGDVIGAVDQDSRLTLVPAPRTQVGSDG</sequence>
<dbReference type="KEGG" id="serj:SGUI_1007"/>
<keyword evidence="2" id="KW-0812">Transmembrane</keyword>
<keyword evidence="4" id="KW-1185">Reference proteome</keyword>
<evidence type="ECO:0000313" key="4">
    <source>
        <dbReference type="Proteomes" id="UP000092482"/>
    </source>
</evidence>
<evidence type="ECO:0000313" key="3">
    <source>
        <dbReference type="EMBL" id="ANS78403.1"/>
    </source>
</evidence>
<dbReference type="Proteomes" id="UP000092482">
    <property type="component" value="Chromosome"/>
</dbReference>
<evidence type="ECO:0000256" key="2">
    <source>
        <dbReference type="SAM" id="Phobius"/>
    </source>
</evidence>
<proteinExistence type="predicted"/>
<feature type="region of interest" description="Disordered" evidence="1">
    <location>
        <begin position="1"/>
        <end position="22"/>
    </location>
</feature>